<dbReference type="CDD" id="cd08161">
    <property type="entry name" value="SET"/>
    <property type="match status" value="1"/>
</dbReference>
<dbReference type="PROSITE" id="PS50280">
    <property type="entry name" value="SET"/>
    <property type="match status" value="1"/>
</dbReference>
<dbReference type="SUPFAM" id="SSF82199">
    <property type="entry name" value="SET domain"/>
    <property type="match status" value="1"/>
</dbReference>
<name>A0A7S1VUD5_9STRA</name>
<evidence type="ECO:0000259" key="1">
    <source>
        <dbReference type="PROSITE" id="PS50280"/>
    </source>
</evidence>
<dbReference type="InterPro" id="IPR046341">
    <property type="entry name" value="SET_dom_sf"/>
</dbReference>
<dbReference type="AlphaFoldDB" id="A0A7S1VUD5"/>
<dbReference type="InterPro" id="IPR001214">
    <property type="entry name" value="SET_dom"/>
</dbReference>
<feature type="domain" description="SET" evidence="1">
    <location>
        <begin position="144"/>
        <end position="295"/>
    </location>
</feature>
<accession>A0A7S1VUD5</accession>
<organism evidence="2">
    <name type="scientific">Grammatophora oceanica</name>
    <dbReference type="NCBI Taxonomy" id="210454"/>
    <lineage>
        <taxon>Eukaryota</taxon>
        <taxon>Sar</taxon>
        <taxon>Stramenopiles</taxon>
        <taxon>Ochrophyta</taxon>
        <taxon>Bacillariophyta</taxon>
        <taxon>Fragilariophyceae</taxon>
        <taxon>Fragilariophycidae</taxon>
        <taxon>Rhabdonematales</taxon>
        <taxon>Grammatophoraceae</taxon>
        <taxon>Grammatophora</taxon>
    </lineage>
</organism>
<dbReference type="EMBL" id="HBGK01052106">
    <property type="protein sequence ID" value="CAD9311688.1"/>
    <property type="molecule type" value="Transcribed_RNA"/>
</dbReference>
<evidence type="ECO:0000313" key="2">
    <source>
        <dbReference type="EMBL" id="CAD9311688.1"/>
    </source>
</evidence>
<reference evidence="2" key="1">
    <citation type="submission" date="2021-01" db="EMBL/GenBank/DDBJ databases">
        <authorList>
            <person name="Corre E."/>
            <person name="Pelletier E."/>
            <person name="Niang G."/>
            <person name="Scheremetjew M."/>
            <person name="Finn R."/>
            <person name="Kale V."/>
            <person name="Holt S."/>
            <person name="Cochrane G."/>
            <person name="Meng A."/>
            <person name="Brown T."/>
            <person name="Cohen L."/>
        </authorList>
    </citation>
    <scope>NUCLEOTIDE SEQUENCE</scope>
    <source>
        <strain evidence="2">CCMP 410</strain>
    </source>
</reference>
<dbReference type="Pfam" id="PF00856">
    <property type="entry name" value="SET"/>
    <property type="match status" value="1"/>
</dbReference>
<proteinExistence type="predicted"/>
<dbReference type="Gene3D" id="2.170.270.10">
    <property type="entry name" value="SET domain"/>
    <property type="match status" value="1"/>
</dbReference>
<gene>
    <name evidence="2" type="ORF">GOCE00092_LOCUS27426</name>
</gene>
<protein>
    <recommendedName>
        <fullName evidence="1">SET domain-containing protein</fullName>
    </recommendedName>
</protein>
<sequence>MVVVGDGSAPSLATVQDDSILPRDLLARHVVTNHAMVHMYDEPLSKPLPSTYIVSFVSDQPKGAMSYAMFVRKNGPAIDVDFVNSMNPGMKTIPTLIYDGTTHVGYILISRVWEQWFCRSEYGRKLAVCTEFLPMWFDSENHRYDFEVRQHPVKGRSLHATKAISKGQYVIPNDAALSLRLDRQKWEALNKFIEDFPQATLYKDVRDFIVIYGFESEALGVTGWATSIACNNTFCNHACTDAEENVHYVTSALADSKGDWEYLAPPVMRRGELLSVLVEATRDIEAGEEIQTDYSTFRTVVGDDEAHNRFIESMCNTGEGYVPVDESGGGENEEL</sequence>